<dbReference type="RefSeq" id="WP_120552177.1">
    <property type="nucleotide sequence ID" value="NZ_RAWM01000114.1"/>
</dbReference>
<gene>
    <name evidence="1" type="ORF">D7X96_29980</name>
</gene>
<reference evidence="2" key="1">
    <citation type="submission" date="2018-09" db="EMBL/GenBank/DDBJ databases">
        <authorList>
            <person name="Livingstone P.G."/>
            <person name="Whitworth D.E."/>
        </authorList>
    </citation>
    <scope>NUCLEOTIDE SEQUENCE [LARGE SCALE GENOMIC DNA]</scope>
    <source>
        <strain evidence="2">AB047A</strain>
    </source>
</reference>
<organism evidence="1 2">
    <name type="scientific">Corallococcus interemptor</name>
    <dbReference type="NCBI Taxonomy" id="2316720"/>
    <lineage>
        <taxon>Bacteria</taxon>
        <taxon>Pseudomonadati</taxon>
        <taxon>Myxococcota</taxon>
        <taxon>Myxococcia</taxon>
        <taxon>Myxococcales</taxon>
        <taxon>Cystobacterineae</taxon>
        <taxon>Myxococcaceae</taxon>
        <taxon>Corallococcus</taxon>
    </lineage>
</organism>
<sequence length="65" mass="7049">MASPHLVHAEDVPWTELAHGSRVALKRKQLGVFAGAAPGGDKASRTLHAYLPLDAQVDYWEGEEP</sequence>
<proteinExistence type="predicted"/>
<comment type="caution">
    <text evidence="1">The sequence shown here is derived from an EMBL/GenBank/DDBJ whole genome shotgun (WGS) entry which is preliminary data.</text>
</comment>
<accession>A0A3A8Q0N4</accession>
<evidence type="ECO:0000313" key="2">
    <source>
        <dbReference type="Proteomes" id="UP000282656"/>
    </source>
</evidence>
<dbReference type="Proteomes" id="UP000282656">
    <property type="component" value="Unassembled WGS sequence"/>
</dbReference>
<dbReference type="OrthoDB" id="116921at2"/>
<keyword evidence="2" id="KW-1185">Reference proteome</keyword>
<protein>
    <submittedName>
        <fullName evidence="1">Uncharacterized protein</fullName>
    </submittedName>
</protein>
<evidence type="ECO:0000313" key="1">
    <source>
        <dbReference type="EMBL" id="RKH62319.1"/>
    </source>
</evidence>
<name>A0A3A8Q0N4_9BACT</name>
<dbReference type="EMBL" id="RAWM01000114">
    <property type="protein sequence ID" value="RKH62319.1"/>
    <property type="molecule type" value="Genomic_DNA"/>
</dbReference>
<dbReference type="AlphaFoldDB" id="A0A3A8Q0N4"/>